<organism evidence="10 11">
    <name type="scientific">Frondihabitans cladoniiphilus</name>
    <dbReference type="NCBI Taxonomy" id="715785"/>
    <lineage>
        <taxon>Bacteria</taxon>
        <taxon>Bacillati</taxon>
        <taxon>Actinomycetota</taxon>
        <taxon>Actinomycetes</taxon>
        <taxon>Micrococcales</taxon>
        <taxon>Microbacteriaceae</taxon>
        <taxon>Frondihabitans</taxon>
    </lineage>
</organism>
<comment type="caution">
    <text evidence="10">The sequence shown here is derived from an EMBL/GenBank/DDBJ whole genome shotgun (WGS) entry which is preliminary data.</text>
</comment>
<accession>A0ABP8WCH0</accession>
<evidence type="ECO:0000256" key="8">
    <source>
        <dbReference type="SAM" id="Phobius"/>
    </source>
</evidence>
<dbReference type="PANTHER" id="PTHR42920:SF5">
    <property type="entry name" value="EAMA DOMAIN-CONTAINING PROTEIN"/>
    <property type="match status" value="1"/>
</dbReference>
<keyword evidence="4 8" id="KW-0812">Transmembrane</keyword>
<gene>
    <name evidence="10" type="ORF">GCM10025780_34180</name>
</gene>
<evidence type="ECO:0000256" key="7">
    <source>
        <dbReference type="SAM" id="MobiDB-lite"/>
    </source>
</evidence>
<keyword evidence="6 8" id="KW-0472">Membrane</keyword>
<dbReference type="PANTHER" id="PTHR42920">
    <property type="entry name" value="OS03G0707200 PROTEIN-RELATED"/>
    <property type="match status" value="1"/>
</dbReference>
<dbReference type="InterPro" id="IPR000620">
    <property type="entry name" value="EamA_dom"/>
</dbReference>
<feature type="compositionally biased region" description="Basic and acidic residues" evidence="7">
    <location>
        <begin position="339"/>
        <end position="359"/>
    </location>
</feature>
<feature type="region of interest" description="Disordered" evidence="7">
    <location>
        <begin position="326"/>
        <end position="359"/>
    </location>
</feature>
<feature type="transmembrane region" description="Helical" evidence="8">
    <location>
        <begin position="41"/>
        <end position="60"/>
    </location>
</feature>
<keyword evidence="3" id="KW-1003">Cell membrane</keyword>
<dbReference type="EMBL" id="BAABLM010000010">
    <property type="protein sequence ID" value="GAA4685010.1"/>
    <property type="molecule type" value="Genomic_DNA"/>
</dbReference>
<dbReference type="Pfam" id="PF00892">
    <property type="entry name" value="EamA"/>
    <property type="match status" value="2"/>
</dbReference>
<dbReference type="RefSeq" id="WP_345377140.1">
    <property type="nucleotide sequence ID" value="NZ_BAABLM010000010.1"/>
</dbReference>
<feature type="transmembrane region" description="Helical" evidence="8">
    <location>
        <begin position="72"/>
        <end position="92"/>
    </location>
</feature>
<name>A0ABP8WCH0_9MICO</name>
<evidence type="ECO:0000313" key="11">
    <source>
        <dbReference type="Proteomes" id="UP001501295"/>
    </source>
</evidence>
<proteinExistence type="inferred from homology"/>
<feature type="transmembrane region" description="Helical" evidence="8">
    <location>
        <begin position="186"/>
        <end position="205"/>
    </location>
</feature>
<keyword evidence="11" id="KW-1185">Reference proteome</keyword>
<evidence type="ECO:0000259" key="9">
    <source>
        <dbReference type="Pfam" id="PF00892"/>
    </source>
</evidence>
<dbReference type="Proteomes" id="UP001501295">
    <property type="component" value="Unassembled WGS sequence"/>
</dbReference>
<evidence type="ECO:0000256" key="6">
    <source>
        <dbReference type="ARBA" id="ARBA00023136"/>
    </source>
</evidence>
<evidence type="ECO:0000256" key="2">
    <source>
        <dbReference type="ARBA" id="ARBA00007362"/>
    </source>
</evidence>
<dbReference type="InterPro" id="IPR051258">
    <property type="entry name" value="Diverse_Substrate_Transporter"/>
</dbReference>
<feature type="transmembrane region" description="Helical" evidence="8">
    <location>
        <begin position="98"/>
        <end position="118"/>
    </location>
</feature>
<feature type="transmembrane region" description="Helical" evidence="8">
    <location>
        <begin position="257"/>
        <end position="277"/>
    </location>
</feature>
<reference evidence="11" key="1">
    <citation type="journal article" date="2019" name="Int. J. Syst. Evol. Microbiol.">
        <title>The Global Catalogue of Microorganisms (GCM) 10K type strain sequencing project: providing services to taxonomists for standard genome sequencing and annotation.</title>
        <authorList>
            <consortium name="The Broad Institute Genomics Platform"/>
            <consortium name="The Broad Institute Genome Sequencing Center for Infectious Disease"/>
            <person name="Wu L."/>
            <person name="Ma J."/>
        </authorList>
    </citation>
    <scope>NUCLEOTIDE SEQUENCE [LARGE SCALE GENOMIC DNA]</scope>
    <source>
        <strain evidence="11">JCM 18956</strain>
    </source>
</reference>
<comment type="similarity">
    <text evidence="2">Belongs to the EamA transporter family.</text>
</comment>
<evidence type="ECO:0000256" key="3">
    <source>
        <dbReference type="ARBA" id="ARBA00022475"/>
    </source>
</evidence>
<feature type="transmembrane region" description="Helical" evidence="8">
    <location>
        <begin position="225"/>
        <end position="245"/>
    </location>
</feature>
<evidence type="ECO:0000256" key="1">
    <source>
        <dbReference type="ARBA" id="ARBA00004651"/>
    </source>
</evidence>
<feature type="domain" description="EamA" evidence="9">
    <location>
        <begin position="8"/>
        <end position="143"/>
    </location>
</feature>
<sequence>MKRSRASRGLLIAVLSAFTFGMSGAFIKPLLEAGWSPAAAVTVRALIGGVVLLPVTIVSLRGNWAALWHARWRVLAMGLIGVSGTQLVYFAALTRIPVATAILLEYMAPLLLVAFVWARSRRMPQAVVLVGSVIALVGLVLVVGILGGEAHGSLDLLGLGFAGIAMVGCAVYYIIAAAPSDGLPPVALAGSGLVVGAVALALVSLTRVVPFTVSFSSVHLFGGLVSWWVPLLIVGVIATGAAYALSITASELLGSRLASFVGLLEVVAATLYAWLLLGERLDLPQLIGGALILVGIGFVRSEKEVAAVPVEAVPVDAVPVEAVPVEAGSSPADASTAPTRHDGRTLPVERRDRLDQGAL</sequence>
<protein>
    <submittedName>
        <fullName evidence="10">EamA family transporter</fullName>
    </submittedName>
</protein>
<feature type="transmembrane region" description="Helical" evidence="8">
    <location>
        <begin position="154"/>
        <end position="174"/>
    </location>
</feature>
<keyword evidence="5 8" id="KW-1133">Transmembrane helix</keyword>
<dbReference type="SUPFAM" id="SSF103481">
    <property type="entry name" value="Multidrug resistance efflux transporter EmrE"/>
    <property type="match status" value="2"/>
</dbReference>
<feature type="transmembrane region" description="Helical" evidence="8">
    <location>
        <begin position="127"/>
        <end position="148"/>
    </location>
</feature>
<evidence type="ECO:0000313" key="10">
    <source>
        <dbReference type="EMBL" id="GAA4685010.1"/>
    </source>
</evidence>
<comment type="subcellular location">
    <subcellularLocation>
        <location evidence="1">Cell membrane</location>
        <topology evidence="1">Multi-pass membrane protein</topology>
    </subcellularLocation>
</comment>
<evidence type="ECO:0000256" key="4">
    <source>
        <dbReference type="ARBA" id="ARBA00022692"/>
    </source>
</evidence>
<feature type="domain" description="EamA" evidence="9">
    <location>
        <begin position="157"/>
        <end position="299"/>
    </location>
</feature>
<evidence type="ECO:0000256" key="5">
    <source>
        <dbReference type="ARBA" id="ARBA00022989"/>
    </source>
</evidence>
<dbReference type="InterPro" id="IPR037185">
    <property type="entry name" value="EmrE-like"/>
</dbReference>